<comment type="caution">
    <text evidence="11">The sequence shown here is derived from an EMBL/GenBank/DDBJ whole genome shotgun (WGS) entry which is preliminary data.</text>
</comment>
<dbReference type="InterPro" id="IPR026255">
    <property type="entry name" value="NADP_transhyd_a"/>
</dbReference>
<dbReference type="Gene3D" id="3.40.50.720">
    <property type="entry name" value="NAD(P)-binding Rossmann-like Domain"/>
    <property type="match status" value="2"/>
</dbReference>
<dbReference type="Pfam" id="PF01262">
    <property type="entry name" value="AlaDh_PNT_C"/>
    <property type="match status" value="1"/>
</dbReference>
<dbReference type="SMART" id="SM01002">
    <property type="entry name" value="AlaDh_PNT_C"/>
    <property type="match status" value="1"/>
</dbReference>
<feature type="domain" description="Alanine dehydrogenase/pyridine nucleotide transhydrogenase N-terminal" evidence="10">
    <location>
        <begin position="4"/>
        <end position="137"/>
    </location>
</feature>
<comment type="function">
    <text evidence="1">The transhydrogenation between NADH and NADP is coupled to respiration and ATP hydrolysis and functions as a proton pump across the membrane.</text>
</comment>
<dbReference type="PROSITE" id="PS00837">
    <property type="entry name" value="ALADH_PNT_2"/>
    <property type="match status" value="1"/>
</dbReference>
<dbReference type="GO" id="GO:0005886">
    <property type="term" value="C:plasma membrane"/>
    <property type="evidence" value="ECO:0007669"/>
    <property type="project" value="TreeGrafter"/>
</dbReference>
<comment type="catalytic activity">
    <reaction evidence="8">
        <text>NAD(+) + NADPH + H(+)(in) = NADH + NADP(+) + H(+)(out)</text>
        <dbReference type="Rhea" id="RHEA:47992"/>
        <dbReference type="ChEBI" id="CHEBI:15378"/>
        <dbReference type="ChEBI" id="CHEBI:57540"/>
        <dbReference type="ChEBI" id="CHEBI:57783"/>
        <dbReference type="ChEBI" id="CHEBI:57945"/>
        <dbReference type="ChEBI" id="CHEBI:58349"/>
        <dbReference type="EC" id="7.1.1.1"/>
    </reaction>
</comment>
<keyword evidence="4" id="KW-0547">Nucleotide-binding</keyword>
<protein>
    <recommendedName>
        <fullName evidence="3">proton-translocating NAD(P)(+) transhydrogenase</fullName>
        <ecNumber evidence="3">7.1.1.1</ecNumber>
    </recommendedName>
</protein>
<dbReference type="OrthoDB" id="9804592at2"/>
<comment type="similarity">
    <text evidence="2">Belongs to the AlaDH/PNT family.</text>
</comment>
<proteinExistence type="inferred from homology"/>
<gene>
    <name evidence="11" type="ORF">N866_08665</name>
</gene>
<keyword evidence="12" id="KW-1185">Reference proteome</keyword>
<evidence type="ECO:0000256" key="8">
    <source>
        <dbReference type="ARBA" id="ARBA00048202"/>
    </source>
</evidence>
<feature type="domain" description="Alanine dehydrogenase/pyridine nucleotide transhydrogenase NAD(H)-binding" evidence="9">
    <location>
        <begin position="146"/>
        <end position="310"/>
    </location>
</feature>
<dbReference type="PANTHER" id="PTHR10160:SF19">
    <property type="entry name" value="PROTON-TRANSLOCATING NAD(P)(+) TRANSHYDROGENASE"/>
    <property type="match status" value="1"/>
</dbReference>
<dbReference type="SUPFAM" id="SSF51735">
    <property type="entry name" value="NAD(P)-binding Rossmann-fold domains"/>
    <property type="match status" value="1"/>
</dbReference>
<accession>A0A021VMJ9</accession>
<reference evidence="11 12" key="1">
    <citation type="submission" date="2014-01" db="EMBL/GenBank/DDBJ databases">
        <title>Actinotalea ferrariae CF5-4.</title>
        <authorList>
            <person name="Chen F."/>
            <person name="Li Y."/>
            <person name="Wang G."/>
        </authorList>
    </citation>
    <scope>NUCLEOTIDE SEQUENCE [LARGE SCALE GENOMIC DNA]</scope>
    <source>
        <strain evidence="11 12">CF5-4</strain>
    </source>
</reference>
<dbReference type="InterPro" id="IPR007886">
    <property type="entry name" value="AlaDH/PNT_N"/>
</dbReference>
<keyword evidence="6" id="KW-1278">Translocase</keyword>
<dbReference type="CDD" id="cd05304">
    <property type="entry name" value="Rubrum_tdh"/>
    <property type="match status" value="1"/>
</dbReference>
<evidence type="ECO:0000256" key="7">
    <source>
        <dbReference type="ARBA" id="ARBA00023027"/>
    </source>
</evidence>
<dbReference type="GO" id="GO:0050661">
    <property type="term" value="F:NADP binding"/>
    <property type="evidence" value="ECO:0007669"/>
    <property type="project" value="TreeGrafter"/>
</dbReference>
<feature type="non-terminal residue" evidence="11">
    <location>
        <position position="398"/>
    </location>
</feature>
<dbReference type="SUPFAM" id="SSF52283">
    <property type="entry name" value="Formate/glycerate dehydrogenase catalytic domain-like"/>
    <property type="match status" value="1"/>
</dbReference>
<dbReference type="RefSeq" id="WP_034228002.1">
    <property type="nucleotide sequence ID" value="NZ_AXCW01000245.1"/>
</dbReference>
<evidence type="ECO:0000256" key="2">
    <source>
        <dbReference type="ARBA" id="ARBA00005689"/>
    </source>
</evidence>
<dbReference type="AlphaFoldDB" id="A0A021VMJ9"/>
<name>A0A021VMJ9_9CELL</name>
<dbReference type="NCBIfam" id="TIGR00561">
    <property type="entry name" value="pntA"/>
    <property type="match status" value="1"/>
</dbReference>
<dbReference type="InterPro" id="IPR036291">
    <property type="entry name" value="NAD(P)-bd_dom_sf"/>
</dbReference>
<evidence type="ECO:0000313" key="11">
    <source>
        <dbReference type="EMBL" id="EYR62419.1"/>
    </source>
</evidence>
<evidence type="ECO:0000256" key="3">
    <source>
        <dbReference type="ARBA" id="ARBA00012943"/>
    </source>
</evidence>
<evidence type="ECO:0000259" key="9">
    <source>
        <dbReference type="SMART" id="SM01002"/>
    </source>
</evidence>
<dbReference type="GO" id="GO:0016491">
    <property type="term" value="F:oxidoreductase activity"/>
    <property type="evidence" value="ECO:0007669"/>
    <property type="project" value="InterPro"/>
</dbReference>
<dbReference type="Proteomes" id="UP000019753">
    <property type="component" value="Unassembled WGS sequence"/>
</dbReference>
<dbReference type="GO" id="GO:0008750">
    <property type="term" value="F:proton-translocating NAD(P)+ transhydrogenase activity"/>
    <property type="evidence" value="ECO:0007669"/>
    <property type="project" value="UniProtKB-EC"/>
</dbReference>
<evidence type="ECO:0000256" key="1">
    <source>
        <dbReference type="ARBA" id="ARBA00003943"/>
    </source>
</evidence>
<evidence type="ECO:0000256" key="5">
    <source>
        <dbReference type="ARBA" id="ARBA00022857"/>
    </source>
</evidence>
<organism evidence="11 12">
    <name type="scientific">Actinotalea ferrariae CF5-4</name>
    <dbReference type="NCBI Taxonomy" id="948458"/>
    <lineage>
        <taxon>Bacteria</taxon>
        <taxon>Bacillati</taxon>
        <taxon>Actinomycetota</taxon>
        <taxon>Actinomycetes</taxon>
        <taxon>Micrococcales</taxon>
        <taxon>Cellulomonadaceae</taxon>
        <taxon>Actinotalea</taxon>
    </lineage>
</organism>
<dbReference type="PANTHER" id="PTHR10160">
    <property type="entry name" value="NAD(P) TRANSHYDROGENASE"/>
    <property type="match status" value="1"/>
</dbReference>
<dbReference type="EMBL" id="AXCW01000245">
    <property type="protein sequence ID" value="EYR62419.1"/>
    <property type="molecule type" value="Genomic_DNA"/>
</dbReference>
<dbReference type="InterPro" id="IPR007698">
    <property type="entry name" value="AlaDH/PNT_NAD(H)-bd"/>
</dbReference>
<keyword evidence="7" id="KW-0520">NAD</keyword>
<evidence type="ECO:0000256" key="6">
    <source>
        <dbReference type="ARBA" id="ARBA00022967"/>
    </source>
</evidence>
<keyword evidence="5" id="KW-0521">NADP</keyword>
<dbReference type="SMART" id="SM01003">
    <property type="entry name" value="AlaDh_PNT_N"/>
    <property type="match status" value="1"/>
</dbReference>
<dbReference type="GO" id="GO:0006740">
    <property type="term" value="P:NADPH regeneration"/>
    <property type="evidence" value="ECO:0007669"/>
    <property type="project" value="TreeGrafter"/>
</dbReference>
<evidence type="ECO:0000256" key="4">
    <source>
        <dbReference type="ARBA" id="ARBA00022741"/>
    </source>
</evidence>
<dbReference type="InterPro" id="IPR008143">
    <property type="entry name" value="Ala_DH/PNT_CS2"/>
</dbReference>
<dbReference type="Pfam" id="PF05222">
    <property type="entry name" value="AlaDh_PNT_N"/>
    <property type="match status" value="1"/>
</dbReference>
<dbReference type="NCBIfam" id="NF006942">
    <property type="entry name" value="PRK09424.1"/>
    <property type="match status" value="1"/>
</dbReference>
<evidence type="ECO:0000313" key="12">
    <source>
        <dbReference type="Proteomes" id="UP000019753"/>
    </source>
</evidence>
<evidence type="ECO:0000259" key="10">
    <source>
        <dbReference type="SMART" id="SM01003"/>
    </source>
</evidence>
<dbReference type="EC" id="7.1.1.1" evidence="3"/>
<sequence>MRVGVPREPRPGERLVAATPTTVAQLRKLGYEVVVESGAGVSAAFPDEAYADAGAVLTGPAEAWAADVVTTVNTPPQDRLDALSAGQTLVAMLGPASSPDVVATLAARGVTALALDAVPRISRAQALDVLSTLSNVAGYRAVIEAAEEYGGMFTGQVTAAGKTAPANVFVIGAGVAGLAAIGAAASLGAQVRAFDVRPEVGEQIASMGGQPVRAEAAQQQASADGYAAALTEEQELLTRRMYAEETARADVVVTTALVRGQAPTTITAAMVAAMRPGSVVVDLAASGGGNCELTVPGERVVTENGVVILGYTDLTSRMPRHTSQLFGTNVVNLLTLLTPEKDGALTLDLEDPVQRGMTVTREGEVLWPPPPVQVSAAAAAQPVVDPVEAQRLAAAAAA</sequence>